<dbReference type="GO" id="GO:0006313">
    <property type="term" value="P:DNA transposition"/>
    <property type="evidence" value="ECO:0007669"/>
    <property type="project" value="InterPro"/>
</dbReference>
<protein>
    <recommendedName>
        <fullName evidence="3">Transposase</fullName>
    </recommendedName>
</protein>
<dbReference type="NCBIfam" id="NF047595">
    <property type="entry name" value="IS66_ISRel24_TnpA"/>
    <property type="match status" value="1"/>
</dbReference>
<evidence type="ECO:0000256" key="1">
    <source>
        <dbReference type="ARBA" id="ARBA00009964"/>
    </source>
</evidence>
<dbReference type="AlphaFoldDB" id="A0A754B969"/>
<gene>
    <name evidence="2" type="ORF">G5T75_005224</name>
</gene>
<dbReference type="InterPro" id="IPR009057">
    <property type="entry name" value="Homeodomain-like_sf"/>
</dbReference>
<dbReference type="InterPro" id="IPR002514">
    <property type="entry name" value="Transposase_8"/>
</dbReference>
<organism evidence="2">
    <name type="scientific">Salmonella enterica</name>
    <name type="common">Salmonella choleraesuis</name>
    <dbReference type="NCBI Taxonomy" id="28901"/>
    <lineage>
        <taxon>Bacteria</taxon>
        <taxon>Pseudomonadati</taxon>
        <taxon>Pseudomonadota</taxon>
        <taxon>Gammaproteobacteria</taxon>
        <taxon>Enterobacterales</taxon>
        <taxon>Enterobacteriaceae</taxon>
        <taxon>Salmonella</taxon>
    </lineage>
</organism>
<reference evidence="2" key="2">
    <citation type="submission" date="2020-02" db="EMBL/GenBank/DDBJ databases">
        <authorList>
            <consortium name="NCBI Pathogen Detection Project"/>
        </authorList>
    </citation>
    <scope>NUCLEOTIDE SEQUENCE</scope>
    <source>
        <strain evidence="2">MA.MZ045</strain>
    </source>
</reference>
<dbReference type="RefSeq" id="WP_079792084.1">
    <property type="nucleotide sequence ID" value="NZ_MXLQ01000052.1"/>
</dbReference>
<dbReference type="SUPFAM" id="SSF46689">
    <property type="entry name" value="Homeodomain-like"/>
    <property type="match status" value="1"/>
</dbReference>
<dbReference type="NCBIfam" id="NF038385">
    <property type="entry name" value="IS66_access_TnpA"/>
    <property type="match status" value="1"/>
</dbReference>
<dbReference type="GO" id="GO:0004803">
    <property type="term" value="F:transposase activity"/>
    <property type="evidence" value="ECO:0007669"/>
    <property type="project" value="InterPro"/>
</dbReference>
<dbReference type="Pfam" id="PF01527">
    <property type="entry name" value="HTH_Tnp_1"/>
    <property type="match status" value="1"/>
</dbReference>
<comment type="similarity">
    <text evidence="1">Belongs to the transposase 8 family.</text>
</comment>
<dbReference type="GO" id="GO:0003677">
    <property type="term" value="F:DNA binding"/>
    <property type="evidence" value="ECO:0007669"/>
    <property type="project" value="InterPro"/>
</dbReference>
<name>A0A754B969_SALER</name>
<accession>A0A754B969</accession>
<sequence length="209" mass="23269">MNKRSWIHEALNLRLNKKIKINQISKQLNVPRTTLQSLLRRFARSGLSWPVPEECTPEHLGRLLYPGTLRQQNQPASVAQATIPDAPVARRRPNFPPEFKRHLVELSMQPGANVARIAREHGINDNLLFNWRHRYRQELACQHGEPVTLLPVSVSAAAPGPDIHSTAAESSYDSPLSCEVALPGGTLRLQGAVTPVLLRVLLNELKGGQ</sequence>
<evidence type="ECO:0000313" key="2">
    <source>
        <dbReference type="EMBL" id="HAF8581222.1"/>
    </source>
</evidence>
<evidence type="ECO:0008006" key="3">
    <source>
        <dbReference type="Google" id="ProtNLM"/>
    </source>
</evidence>
<reference evidence="2" key="1">
    <citation type="journal article" date="2018" name="Genome Biol.">
        <title>SKESA: strategic k-mer extension for scrupulous assemblies.</title>
        <authorList>
            <person name="Souvorov A."/>
            <person name="Agarwala R."/>
            <person name="Lipman D.J."/>
        </authorList>
    </citation>
    <scope>NUCLEOTIDE SEQUENCE</scope>
    <source>
        <strain evidence="2">MA.MZ045</strain>
    </source>
</reference>
<dbReference type="Gene3D" id="1.10.10.60">
    <property type="entry name" value="Homeodomain-like"/>
    <property type="match status" value="1"/>
</dbReference>
<comment type="caution">
    <text evidence="2">The sequence shown here is derived from an EMBL/GenBank/DDBJ whole genome shotgun (WGS) entry which is preliminary data.</text>
</comment>
<dbReference type="EMBL" id="DAAWNC010000031">
    <property type="protein sequence ID" value="HAF8581222.1"/>
    <property type="molecule type" value="Genomic_DNA"/>
</dbReference>
<proteinExistence type="inferred from homology"/>